<sequence length="424" mass="47388">MMPMRNRLSLGVVMVSLALSSMVYAQEVKLGSSVEGLLQAARERNPEIASMRFDADAAAERVVPAGALPDPKFSMELRDLTRMGERNPTLLPGRVGSTRYLLTQELPWFGKRGLKRESAQLQAEAARGRVAGTWSELATKIKTTYAQLYYLDQNERLTREILDLMTRLEKVAQVRYAGGLAAQQDVIRAQLEQTTMRNELIALEAERSQLQAKLKALVGRPASEMLATPESIRTLPAPETMRFDVLEQRARSSNPLLRTEESQIQAAEKNRELTYKNRYPDFAVGVSPIQYGKSIREWELMVEVTIPLQQDTRRAQEQEAQAMLDAARSRREAATNQVLADLYENLAGLDAARRTLALTTDSLLPQSELTFRSALAGYESGKVDFATLLDAQRQIRQAKLNQVKAGVAAQIRLADIERIVGEDL</sequence>
<dbReference type="RefSeq" id="WP_207576197.1">
    <property type="nucleotide sequence ID" value="NZ_JAFNME010000047.1"/>
</dbReference>
<dbReference type="InterPro" id="IPR010131">
    <property type="entry name" value="MdtP/NodT-like"/>
</dbReference>
<dbReference type="GO" id="GO:0015562">
    <property type="term" value="F:efflux transmembrane transporter activity"/>
    <property type="evidence" value="ECO:0007669"/>
    <property type="project" value="InterPro"/>
</dbReference>
<dbReference type="PANTHER" id="PTHR30203">
    <property type="entry name" value="OUTER MEMBRANE CATION EFFLUX PROTEIN"/>
    <property type="match status" value="1"/>
</dbReference>
<evidence type="ECO:0000256" key="1">
    <source>
        <dbReference type="ARBA" id="ARBA00007613"/>
    </source>
</evidence>
<gene>
    <name evidence="4" type="ORF">J1777_13440</name>
</gene>
<dbReference type="Pfam" id="PF02321">
    <property type="entry name" value="OEP"/>
    <property type="match status" value="2"/>
</dbReference>
<name>A0A939H1U5_9BURK</name>
<proteinExistence type="inferred from homology"/>
<feature type="coiled-coil region" evidence="2">
    <location>
        <begin position="154"/>
        <end position="220"/>
    </location>
</feature>
<evidence type="ECO:0000256" key="3">
    <source>
        <dbReference type="SAM" id="SignalP"/>
    </source>
</evidence>
<feature type="signal peptide" evidence="3">
    <location>
        <begin position="1"/>
        <end position="25"/>
    </location>
</feature>
<comment type="similarity">
    <text evidence="1">Belongs to the outer membrane factor (OMF) (TC 1.B.17) family.</text>
</comment>
<accession>A0A939H1U5</accession>
<dbReference type="Proteomes" id="UP000664731">
    <property type="component" value="Unassembled WGS sequence"/>
</dbReference>
<dbReference type="PANTHER" id="PTHR30203:SF24">
    <property type="entry name" value="BLR4935 PROTEIN"/>
    <property type="match status" value="1"/>
</dbReference>
<dbReference type="SUPFAM" id="SSF56954">
    <property type="entry name" value="Outer membrane efflux proteins (OEP)"/>
    <property type="match status" value="1"/>
</dbReference>
<dbReference type="EMBL" id="JAFNME010000047">
    <property type="protein sequence ID" value="MBO1250813.1"/>
    <property type="molecule type" value="Genomic_DNA"/>
</dbReference>
<evidence type="ECO:0000256" key="2">
    <source>
        <dbReference type="SAM" id="Coils"/>
    </source>
</evidence>
<reference evidence="4" key="1">
    <citation type="submission" date="2021-03" db="EMBL/GenBank/DDBJ databases">
        <title>Comamonas denitrificans.</title>
        <authorList>
            <person name="Finster K."/>
        </authorList>
    </citation>
    <scope>NUCLEOTIDE SEQUENCE</scope>
    <source>
        <strain evidence="4">MM2021_4</strain>
    </source>
</reference>
<dbReference type="InterPro" id="IPR003423">
    <property type="entry name" value="OMP_efflux"/>
</dbReference>
<keyword evidence="5" id="KW-1185">Reference proteome</keyword>
<dbReference type="AlphaFoldDB" id="A0A939H1U5"/>
<evidence type="ECO:0000313" key="5">
    <source>
        <dbReference type="Proteomes" id="UP000664731"/>
    </source>
</evidence>
<keyword evidence="3" id="KW-0732">Signal</keyword>
<dbReference type="Gene3D" id="1.20.1600.10">
    <property type="entry name" value="Outer membrane efflux proteins (OEP)"/>
    <property type="match status" value="1"/>
</dbReference>
<organism evidence="4 5">
    <name type="scientific">Comamonas denitrificans</name>
    <dbReference type="NCBI Taxonomy" id="117506"/>
    <lineage>
        <taxon>Bacteria</taxon>
        <taxon>Pseudomonadati</taxon>
        <taxon>Pseudomonadota</taxon>
        <taxon>Betaproteobacteria</taxon>
        <taxon>Burkholderiales</taxon>
        <taxon>Comamonadaceae</taxon>
        <taxon>Comamonas</taxon>
    </lineage>
</organism>
<protein>
    <submittedName>
        <fullName evidence="4">TolC family protein</fullName>
    </submittedName>
</protein>
<keyword evidence="2" id="KW-0175">Coiled coil</keyword>
<feature type="chain" id="PRO_5037856083" evidence="3">
    <location>
        <begin position="26"/>
        <end position="424"/>
    </location>
</feature>
<evidence type="ECO:0000313" key="4">
    <source>
        <dbReference type="EMBL" id="MBO1250813.1"/>
    </source>
</evidence>
<comment type="caution">
    <text evidence="4">The sequence shown here is derived from an EMBL/GenBank/DDBJ whole genome shotgun (WGS) entry which is preliminary data.</text>
</comment>